<feature type="domain" description="Ig-like" evidence="5">
    <location>
        <begin position="331"/>
        <end position="422"/>
    </location>
</feature>
<proteinExistence type="predicted"/>
<dbReference type="PANTHER" id="PTHR44170:SF6">
    <property type="entry name" value="CONTACTIN"/>
    <property type="match status" value="1"/>
</dbReference>
<dbReference type="PANTHER" id="PTHR44170">
    <property type="entry name" value="PROTEIN SIDEKICK"/>
    <property type="match status" value="1"/>
</dbReference>
<dbReference type="Proteomes" id="UP000492821">
    <property type="component" value="Unassembled WGS sequence"/>
</dbReference>
<dbReference type="PROSITE" id="PS50853">
    <property type="entry name" value="FN3"/>
    <property type="match status" value="4"/>
</dbReference>
<dbReference type="Pfam" id="PF07679">
    <property type="entry name" value="I-set"/>
    <property type="match status" value="3"/>
</dbReference>
<feature type="domain" description="Ig-like" evidence="5">
    <location>
        <begin position="130"/>
        <end position="225"/>
    </location>
</feature>
<feature type="transmembrane region" description="Helical" evidence="3">
    <location>
        <begin position="1129"/>
        <end position="1153"/>
    </location>
</feature>
<dbReference type="Pfam" id="PF00041">
    <property type="entry name" value="fn3"/>
    <property type="match status" value="3"/>
</dbReference>
<dbReference type="InterPro" id="IPR003598">
    <property type="entry name" value="Ig_sub2"/>
</dbReference>
<dbReference type="InterPro" id="IPR003961">
    <property type="entry name" value="FN3_dom"/>
</dbReference>
<accession>A0A7E4V282</accession>
<sequence length="1194" mass="134556">MFTLLRVLFTATAIGQLSFALGPPKLTGEPPDEVWFEPTTPLDDFDETKLTLRCEAEGNPENFEWRKNNEKLNVDGKEIIWQDFPESGTIFFTNPTATDAGYYQCFASNIFGTAVSNRVHVQLGVLGHFPARPLRTIKVDEGDSLSIDCKPPYGIPKATIFWLYRDTNQTSVIETIRRPHVTVDPEGKLHFSAVSAHDGRPNLIYECAATSPVMRGEYRAGDRVQLVVREKTRIICIGAHKLYTSPENVNVRAGKRLKLMCIFGGRPVPVIEWSKLDDSLPFNRMKDLSSVESDYGRALIIDNAHPEDAGTYECRAGDLYHHMTVSVTASPFWVFEPPKDVNHAEESTAELQCLASGSPIPLIQWYINGKPLYELPDNDRRIILDAGRVLRIDNLDHDVDTGVYQCNASNALGYVFANAFVNVRAYAPRFKMPDKRVWKVVRKSTVDLSCDVDAAPDPIIRWVDANDQAIHVVPTKLNILSNHTLRIFDVNTADEGFYYCNVSNKYGLNRAYNKLEVYNPTYFVQVPSPKRIVVEANQSVELHCEATADNRLTIDYIWQLNHKLINKTESITVNNGVSTLRLENLRGNNSGLIDCSAVTDVDVKISGIKLIVRDTPDPPDVVSIECSSRRAIIQWRKPDDHGSEITRFTVEMMTGFKPDEWQVVVEELEVTPDVFQAIITLSPWVNYTFKVVAYNSYGASEPGFPKNVLPGYPHCTTPKSIPYSNPIKVSASGTEPNNLVVRWAPMDKYDWNAPELRYLVRYKLNAPDEEWKEFLVEDPVASQTIIREQPTYQEYLIQVIAVNSEGKSAIKPETIIGFSGEDVPTEAPKNFKLKQFHNFSTVEFTWDPVDPRTVRGAFKQYKLVYWVTEKPHFVDYVEILPEFTTAIIRGLEAMKNYSVQVYVANNGYTSEPSESISFSTPEGAPSKVHNLQVHAVGANSAVAVWEPPKHPNGHIRGYFITFENSTSGEIEETYVLYRQRHYLHEGLTPDSSYRVAVWAETNGGEGPKVTRLIQTFSVKEPDSPRFEAKTSPNSINIDWLPSNGSIWKMPGASFYVNYSKENSNDWIQTPDIDLPNTNIVLDDLEENTNYVIVAVAKEGNRISEALPITLFTEGQGGVSHINHENLQNAVWFIAVLCALAVALLLICCMCICARRRSGKYAVKKKEIEHGLNSAHKKMRIKKTTPSVFFLLRKA</sequence>
<keyword evidence="7" id="KW-1185">Reference proteome</keyword>
<dbReference type="SUPFAM" id="SSF49265">
    <property type="entry name" value="Fibronectin type III"/>
    <property type="match status" value="3"/>
</dbReference>
<dbReference type="SMART" id="SM00060">
    <property type="entry name" value="FN3"/>
    <property type="match status" value="5"/>
</dbReference>
<evidence type="ECO:0000259" key="6">
    <source>
        <dbReference type="PROSITE" id="PS50853"/>
    </source>
</evidence>
<dbReference type="InterPro" id="IPR036179">
    <property type="entry name" value="Ig-like_dom_sf"/>
</dbReference>
<evidence type="ECO:0000256" key="4">
    <source>
        <dbReference type="SAM" id="SignalP"/>
    </source>
</evidence>
<dbReference type="CDD" id="cd00096">
    <property type="entry name" value="Ig"/>
    <property type="match status" value="1"/>
</dbReference>
<feature type="domain" description="Fibronectin type-III" evidence="6">
    <location>
        <begin position="722"/>
        <end position="822"/>
    </location>
</feature>
<feature type="domain" description="Ig-like" evidence="5">
    <location>
        <begin position="240"/>
        <end position="326"/>
    </location>
</feature>
<evidence type="ECO:0000256" key="2">
    <source>
        <dbReference type="ARBA" id="ARBA00023157"/>
    </source>
</evidence>
<dbReference type="SMART" id="SM00408">
    <property type="entry name" value="IGc2"/>
    <property type="match status" value="6"/>
</dbReference>
<dbReference type="GO" id="GO:0007420">
    <property type="term" value="P:brain development"/>
    <property type="evidence" value="ECO:0007669"/>
    <property type="project" value="TreeGrafter"/>
</dbReference>
<dbReference type="InterPro" id="IPR003599">
    <property type="entry name" value="Ig_sub"/>
</dbReference>
<reference evidence="8" key="2">
    <citation type="submission" date="2020-10" db="UniProtKB">
        <authorList>
            <consortium name="WormBaseParasite"/>
        </authorList>
    </citation>
    <scope>IDENTIFICATION</scope>
</reference>
<dbReference type="SUPFAM" id="SSF48726">
    <property type="entry name" value="Immunoglobulin"/>
    <property type="match status" value="6"/>
</dbReference>
<dbReference type="WBParaSite" id="Pan_g15674.t1">
    <property type="protein sequence ID" value="Pan_g15674.t1"/>
    <property type="gene ID" value="Pan_g15674"/>
</dbReference>
<dbReference type="FunFam" id="2.60.40.10:FF:002544">
    <property type="entry name" value="L1 CAM ADhesion molecule homolog"/>
    <property type="match status" value="1"/>
</dbReference>
<dbReference type="SMART" id="SM00409">
    <property type="entry name" value="IG"/>
    <property type="match status" value="6"/>
</dbReference>
<feature type="chain" id="PRO_5028974587" evidence="4">
    <location>
        <begin position="21"/>
        <end position="1194"/>
    </location>
</feature>
<keyword evidence="2" id="KW-1015">Disulfide bond</keyword>
<dbReference type="PROSITE" id="PS50835">
    <property type="entry name" value="IG_LIKE"/>
    <property type="match status" value="6"/>
</dbReference>
<keyword evidence="3" id="KW-1133">Transmembrane helix</keyword>
<keyword evidence="4" id="KW-0732">Signal</keyword>
<feature type="domain" description="Ig-like" evidence="5">
    <location>
        <begin position="428"/>
        <end position="516"/>
    </location>
</feature>
<protein>
    <submittedName>
        <fullName evidence="8">Neuroglian</fullName>
    </submittedName>
</protein>
<dbReference type="Pfam" id="PF13927">
    <property type="entry name" value="Ig_3"/>
    <property type="match status" value="2"/>
</dbReference>
<dbReference type="InterPro" id="IPR013783">
    <property type="entry name" value="Ig-like_fold"/>
</dbReference>
<dbReference type="GO" id="GO:0098632">
    <property type="term" value="F:cell-cell adhesion mediator activity"/>
    <property type="evidence" value="ECO:0007669"/>
    <property type="project" value="TreeGrafter"/>
</dbReference>
<keyword evidence="1" id="KW-0677">Repeat</keyword>
<feature type="domain" description="Fibronectin type-III" evidence="6">
    <location>
        <begin position="615"/>
        <end position="713"/>
    </location>
</feature>
<feature type="signal peptide" evidence="4">
    <location>
        <begin position="1"/>
        <end position="20"/>
    </location>
</feature>
<evidence type="ECO:0000256" key="3">
    <source>
        <dbReference type="SAM" id="Phobius"/>
    </source>
</evidence>
<evidence type="ECO:0000313" key="8">
    <source>
        <dbReference type="WBParaSite" id="Pan_g15674.t1"/>
    </source>
</evidence>
<dbReference type="InterPro" id="IPR036116">
    <property type="entry name" value="FN3_sf"/>
</dbReference>
<reference evidence="7" key="1">
    <citation type="journal article" date="2013" name="Genetics">
        <title>The draft genome and transcriptome of Panagrellus redivivus are shaped by the harsh demands of a free-living lifestyle.</title>
        <authorList>
            <person name="Srinivasan J."/>
            <person name="Dillman A.R."/>
            <person name="Macchietto M.G."/>
            <person name="Heikkinen L."/>
            <person name="Lakso M."/>
            <person name="Fracchia K.M."/>
            <person name="Antoshechkin I."/>
            <person name="Mortazavi A."/>
            <person name="Wong G."/>
            <person name="Sternberg P.W."/>
        </authorList>
    </citation>
    <scope>NUCLEOTIDE SEQUENCE [LARGE SCALE GENOMIC DNA]</scope>
    <source>
        <strain evidence="7">MT8872</strain>
    </source>
</reference>
<dbReference type="FunFam" id="2.60.40.10:FF:000028">
    <property type="entry name" value="Neuronal cell adhesion molecule"/>
    <property type="match status" value="1"/>
</dbReference>
<dbReference type="GO" id="GO:0007411">
    <property type="term" value="P:axon guidance"/>
    <property type="evidence" value="ECO:0007669"/>
    <property type="project" value="TreeGrafter"/>
</dbReference>
<keyword evidence="3" id="KW-0812">Transmembrane</keyword>
<dbReference type="InterPro" id="IPR013098">
    <property type="entry name" value="Ig_I-set"/>
</dbReference>
<keyword evidence="3" id="KW-0472">Membrane</keyword>
<dbReference type="Gene3D" id="2.60.40.10">
    <property type="entry name" value="Immunoglobulins"/>
    <property type="match status" value="11"/>
</dbReference>
<feature type="domain" description="Ig-like" evidence="5">
    <location>
        <begin position="520"/>
        <end position="606"/>
    </location>
</feature>
<feature type="domain" description="Ig-like" evidence="5">
    <location>
        <begin position="24"/>
        <end position="122"/>
    </location>
</feature>
<evidence type="ECO:0000313" key="7">
    <source>
        <dbReference type="Proteomes" id="UP000492821"/>
    </source>
</evidence>
<organism evidence="7 8">
    <name type="scientific">Panagrellus redivivus</name>
    <name type="common">Microworm</name>
    <dbReference type="NCBI Taxonomy" id="6233"/>
    <lineage>
        <taxon>Eukaryota</taxon>
        <taxon>Metazoa</taxon>
        <taxon>Ecdysozoa</taxon>
        <taxon>Nematoda</taxon>
        <taxon>Chromadorea</taxon>
        <taxon>Rhabditida</taxon>
        <taxon>Tylenchina</taxon>
        <taxon>Panagrolaimomorpha</taxon>
        <taxon>Panagrolaimoidea</taxon>
        <taxon>Panagrolaimidae</taxon>
        <taxon>Panagrellus</taxon>
    </lineage>
</organism>
<dbReference type="GO" id="GO:0030424">
    <property type="term" value="C:axon"/>
    <property type="evidence" value="ECO:0007669"/>
    <property type="project" value="TreeGrafter"/>
</dbReference>
<feature type="domain" description="Fibronectin type-III" evidence="6">
    <location>
        <begin position="827"/>
        <end position="923"/>
    </location>
</feature>
<name>A0A7E4V282_PANRE</name>
<dbReference type="InterPro" id="IPR007110">
    <property type="entry name" value="Ig-like_dom"/>
</dbReference>
<dbReference type="GO" id="GO:0005886">
    <property type="term" value="C:plasma membrane"/>
    <property type="evidence" value="ECO:0007669"/>
    <property type="project" value="TreeGrafter"/>
</dbReference>
<dbReference type="AlphaFoldDB" id="A0A7E4V282"/>
<evidence type="ECO:0000259" key="5">
    <source>
        <dbReference type="PROSITE" id="PS50835"/>
    </source>
</evidence>
<feature type="domain" description="Fibronectin type-III" evidence="6">
    <location>
        <begin position="924"/>
        <end position="1021"/>
    </location>
</feature>
<evidence type="ECO:0000256" key="1">
    <source>
        <dbReference type="ARBA" id="ARBA00022737"/>
    </source>
</evidence>
<dbReference type="CDD" id="cd00063">
    <property type="entry name" value="FN3"/>
    <property type="match status" value="5"/>
</dbReference>